<accession>F8E2Q5</accession>
<protein>
    <submittedName>
        <fullName evidence="1">Uncharacterized protein</fullName>
    </submittedName>
</protein>
<dbReference type="OrthoDB" id="4411727at2"/>
<gene>
    <name evidence="1" type="ordered locus">CRES_1925</name>
</gene>
<organism evidence="1 2">
    <name type="scientific">Corynebacterium resistens (strain DSM 45100 / JCM 12819 / GTC 2026 / SICGH 158)</name>
    <dbReference type="NCBI Taxonomy" id="662755"/>
    <lineage>
        <taxon>Bacteria</taxon>
        <taxon>Bacillati</taxon>
        <taxon>Actinomycetota</taxon>
        <taxon>Actinomycetes</taxon>
        <taxon>Mycobacteriales</taxon>
        <taxon>Corynebacteriaceae</taxon>
        <taxon>Corynebacterium</taxon>
    </lineage>
</organism>
<dbReference type="KEGG" id="crd:CRES_1925"/>
<proteinExistence type="predicted"/>
<evidence type="ECO:0000313" key="1">
    <source>
        <dbReference type="EMBL" id="AEI10278.1"/>
    </source>
</evidence>
<reference evidence="1 2" key="1">
    <citation type="journal article" date="2012" name="BMC Genomics">
        <title>Complete genome sequence, lifestyle, and multi-drug resistance of the human pathogen Corynebacterium resistens DSM 45100 isolated from blood samples of a leukemia patient.</title>
        <authorList>
            <person name="Schroder J."/>
            <person name="Maus I."/>
            <person name="Meyer K."/>
            <person name="Wordemann S."/>
            <person name="Blom J."/>
            <person name="Jaenicke S."/>
            <person name="Schneider J."/>
            <person name="Trost E."/>
            <person name="Tauch A."/>
        </authorList>
    </citation>
    <scope>NUCLEOTIDE SEQUENCE [LARGE SCALE GENOMIC DNA]</scope>
    <source>
        <strain evidence="2">DSM 45100 / JCM 12819 / CCUG 50093 / GTC 2026 / SICGH 158</strain>
    </source>
</reference>
<name>F8E2Q5_CORRG</name>
<sequence length="117" mass="13067">MFNPIAQILRKLRYRVENTDGVALPDGTTLSERDRDLASYYSEHADLPTPSLNALDSRSPSFHSVLAYLVDTGRTPASSTDLQTAYLAIHDRLPTDLEFETAQQMLMEFNLYASPAS</sequence>
<dbReference type="STRING" id="662755.CRES_1925"/>
<dbReference type="Proteomes" id="UP000000492">
    <property type="component" value="Chromosome"/>
</dbReference>
<evidence type="ECO:0000313" key="2">
    <source>
        <dbReference type="Proteomes" id="UP000000492"/>
    </source>
</evidence>
<keyword evidence="2" id="KW-1185">Reference proteome</keyword>
<dbReference type="AlphaFoldDB" id="F8E2Q5"/>
<dbReference type="HOGENOM" id="CLU_2080841_0_0_11"/>
<dbReference type="EMBL" id="CP002857">
    <property type="protein sequence ID" value="AEI10278.1"/>
    <property type="molecule type" value="Genomic_DNA"/>
</dbReference>
<dbReference type="RefSeq" id="WP_013889261.1">
    <property type="nucleotide sequence ID" value="NC_015673.1"/>
</dbReference>